<dbReference type="Proteomes" id="UP000839052">
    <property type="component" value="Chromosome"/>
</dbReference>
<dbReference type="EMBL" id="OU912926">
    <property type="protein sequence ID" value="CAG9932104.1"/>
    <property type="molecule type" value="Genomic_DNA"/>
</dbReference>
<gene>
    <name evidence="1" type="ORF">NTG6680_0851</name>
</gene>
<protein>
    <recommendedName>
        <fullName evidence="3">Methyl-accepting chemotaxis protein (MCP) signaling domain-containing protein</fullName>
    </recommendedName>
</protein>
<name>A0ABN8AJS7_9PROT</name>
<dbReference type="Gene3D" id="1.10.287.950">
    <property type="entry name" value="Methyl-accepting chemotaxis protein"/>
    <property type="match status" value="1"/>
</dbReference>
<organism evidence="1 2">
    <name type="scientific">Candidatus Nitrotoga arctica</name>
    <dbReference type="NCBI Taxonomy" id="453162"/>
    <lineage>
        <taxon>Bacteria</taxon>
        <taxon>Pseudomonadati</taxon>
        <taxon>Pseudomonadota</taxon>
        <taxon>Betaproteobacteria</taxon>
        <taxon>Nitrosomonadales</taxon>
        <taxon>Gallionellaceae</taxon>
        <taxon>Candidatus Nitrotoga</taxon>
    </lineage>
</organism>
<dbReference type="SUPFAM" id="SSF58104">
    <property type="entry name" value="Methyl-accepting chemotaxis protein (MCP) signaling domain"/>
    <property type="match status" value="1"/>
</dbReference>
<dbReference type="RefSeq" id="WP_239796094.1">
    <property type="nucleotide sequence ID" value="NZ_OU912926.1"/>
</dbReference>
<proteinExistence type="predicted"/>
<keyword evidence="2" id="KW-1185">Reference proteome</keyword>
<sequence>MDIAAINHPITGVAVVNNISDSLNEQNSASQDIAVYVERVAQQAEENTAAGQTASSAIQLEKLASDMRATVGRFKL</sequence>
<accession>A0ABN8AJS7</accession>
<evidence type="ECO:0000313" key="2">
    <source>
        <dbReference type="Proteomes" id="UP000839052"/>
    </source>
</evidence>
<reference evidence="1 2" key="1">
    <citation type="submission" date="2021-10" db="EMBL/GenBank/DDBJ databases">
        <authorList>
            <person name="Koch H."/>
        </authorList>
    </citation>
    <scope>NUCLEOTIDE SEQUENCE [LARGE SCALE GENOMIC DNA]</scope>
    <source>
        <strain evidence="1">6680</strain>
    </source>
</reference>
<evidence type="ECO:0008006" key="3">
    <source>
        <dbReference type="Google" id="ProtNLM"/>
    </source>
</evidence>
<evidence type="ECO:0000313" key="1">
    <source>
        <dbReference type="EMBL" id="CAG9932104.1"/>
    </source>
</evidence>